<organism evidence="3">
    <name type="scientific">Amphimedon queenslandica</name>
    <name type="common">Sponge</name>
    <dbReference type="NCBI Taxonomy" id="400682"/>
    <lineage>
        <taxon>Eukaryota</taxon>
        <taxon>Metazoa</taxon>
        <taxon>Porifera</taxon>
        <taxon>Demospongiae</taxon>
        <taxon>Heteroscleromorpha</taxon>
        <taxon>Haplosclerida</taxon>
        <taxon>Niphatidae</taxon>
        <taxon>Amphimedon</taxon>
    </lineage>
</organism>
<dbReference type="OrthoDB" id="120976at2759"/>
<keyword evidence="2" id="KW-0326">Glycosidase</keyword>
<proteinExistence type="predicted"/>
<keyword evidence="1" id="KW-0378">Hydrolase</keyword>
<dbReference type="GO" id="GO:0005975">
    <property type="term" value="P:carbohydrate metabolic process"/>
    <property type="evidence" value="ECO:0007669"/>
    <property type="project" value="InterPro"/>
</dbReference>
<evidence type="ECO:0000313" key="3">
    <source>
        <dbReference type="EnsemblMetazoa" id="Aqu2.1.07742_001"/>
    </source>
</evidence>
<accession>A0A1X7T0M1</accession>
<evidence type="ECO:0000256" key="1">
    <source>
        <dbReference type="ARBA" id="ARBA00022801"/>
    </source>
</evidence>
<dbReference type="InterPro" id="IPR018087">
    <property type="entry name" value="Glyco_hydro_5_CS"/>
</dbReference>
<protein>
    <submittedName>
        <fullName evidence="3">Uncharacterized protein</fullName>
    </submittedName>
</protein>
<name>A0A1X7T0M1_AMPQE</name>
<dbReference type="PROSITE" id="PS00659">
    <property type="entry name" value="GLYCOSYL_HYDROL_F5"/>
    <property type="match status" value="1"/>
</dbReference>
<dbReference type="InParanoid" id="A0A1X7T0M1"/>
<sequence>MNSTLEELNIQLYGSGSDFGEIVSIIKGVTRNDTITSLFLSYVIEDENYRYRNDYPNLGIDLPNEVLEQLLKNNKTLNAFCLIKKCSMENISLNIVNLNAPQTAIDIRDDAHVTKNSELMGSLLSHIKELHSLRLHRPYSTYRIFISHPSLHTLSLPLNTAESAIELFTILQTNTTLKALRVTIDENTISVGTSLQDLLKENQTLNIFEVTTSLLSPITPILPFLTTGLCHNNGQQQLRVPITLPVISDELIPFLYILSQNKNLTEIQFELKLHFRFMLIRKTDELDNMLIPLFYTQVLPAVTNMLQSHTTIKQLRILCFDLVEEYIPADFNNLDKEEYAGVMEFLKTIYTHPSLEHVLVGSLITFRKGTWDYGFYNRSILKDIFKDQKQTLIDRHKKEQPHKPLPEVIITLT</sequence>
<dbReference type="AlphaFoldDB" id="A0A1X7T0M1"/>
<reference evidence="3" key="1">
    <citation type="submission" date="2017-05" db="UniProtKB">
        <authorList>
            <consortium name="EnsemblMetazoa"/>
        </authorList>
    </citation>
    <scope>IDENTIFICATION</scope>
</reference>
<dbReference type="GO" id="GO:0004553">
    <property type="term" value="F:hydrolase activity, hydrolyzing O-glycosyl compounds"/>
    <property type="evidence" value="ECO:0007669"/>
    <property type="project" value="InterPro"/>
</dbReference>
<evidence type="ECO:0000256" key="2">
    <source>
        <dbReference type="ARBA" id="ARBA00023295"/>
    </source>
</evidence>
<dbReference type="EnsemblMetazoa" id="Aqu2.1.07742_001">
    <property type="protein sequence ID" value="Aqu2.1.07742_001"/>
    <property type="gene ID" value="Aqu2.1.07742"/>
</dbReference>